<dbReference type="InterPro" id="IPR015424">
    <property type="entry name" value="PyrdxlP-dep_Trfase"/>
</dbReference>
<evidence type="ECO:0000256" key="1">
    <source>
        <dbReference type="ARBA" id="ARBA00001933"/>
    </source>
</evidence>
<comment type="cofactor">
    <cofactor evidence="1">
        <name>pyridoxal 5'-phosphate</name>
        <dbReference type="ChEBI" id="CHEBI:597326"/>
    </cofactor>
</comment>
<name>A0A0G4EZU0_9ALVE</name>
<evidence type="ECO:0000256" key="5">
    <source>
        <dbReference type="ARBA" id="ARBA00050776"/>
    </source>
</evidence>
<evidence type="ECO:0000256" key="6">
    <source>
        <dbReference type="SAM" id="MobiDB-lite"/>
    </source>
</evidence>
<dbReference type="Pfam" id="PF00266">
    <property type="entry name" value="Aminotran_5"/>
    <property type="match status" value="1"/>
</dbReference>
<dbReference type="PhylomeDB" id="A0A0G4EZU0"/>
<dbReference type="InterPro" id="IPR000192">
    <property type="entry name" value="Aminotrans_V_dom"/>
</dbReference>
<keyword evidence="4" id="KW-0663">Pyridoxal phosphate</keyword>
<dbReference type="InterPro" id="IPR010970">
    <property type="entry name" value="Cys_dSase_SufS"/>
</dbReference>
<evidence type="ECO:0000256" key="4">
    <source>
        <dbReference type="ARBA" id="ARBA00022898"/>
    </source>
</evidence>
<accession>A0A0G4EZU0</accession>
<dbReference type="EMBL" id="CDMZ01000022">
    <property type="protein sequence ID" value="CEM04669.1"/>
    <property type="molecule type" value="Genomic_DNA"/>
</dbReference>
<dbReference type="GO" id="GO:0031071">
    <property type="term" value="F:cysteine desulfurase activity"/>
    <property type="evidence" value="ECO:0007669"/>
    <property type="project" value="UniProtKB-EC"/>
</dbReference>
<feature type="region of interest" description="Disordered" evidence="6">
    <location>
        <begin position="474"/>
        <end position="498"/>
    </location>
</feature>
<dbReference type="InterPro" id="IPR015421">
    <property type="entry name" value="PyrdxlP-dep_Trfase_major"/>
</dbReference>
<evidence type="ECO:0000256" key="2">
    <source>
        <dbReference type="ARBA" id="ARBA00012239"/>
    </source>
</evidence>
<dbReference type="SUPFAM" id="SSF53383">
    <property type="entry name" value="PLP-dependent transferases"/>
    <property type="match status" value="1"/>
</dbReference>
<dbReference type="VEuPathDB" id="CryptoDB:Cvel_2564"/>
<organism evidence="9">
    <name type="scientific">Chromera velia CCMP2878</name>
    <dbReference type="NCBI Taxonomy" id="1169474"/>
    <lineage>
        <taxon>Eukaryota</taxon>
        <taxon>Sar</taxon>
        <taxon>Alveolata</taxon>
        <taxon>Colpodellida</taxon>
        <taxon>Chromeraceae</taxon>
        <taxon>Chromera</taxon>
    </lineage>
</organism>
<protein>
    <recommendedName>
        <fullName evidence="2">cysteine desulfurase</fullName>
        <ecNumber evidence="2">2.8.1.7</ecNumber>
    </recommendedName>
</protein>
<dbReference type="Gene3D" id="3.40.640.10">
    <property type="entry name" value="Type I PLP-dependent aspartate aminotransferase-like (Major domain)"/>
    <property type="match status" value="1"/>
</dbReference>
<keyword evidence="3" id="KW-0808">Transferase</keyword>
<dbReference type="CDD" id="cd06453">
    <property type="entry name" value="SufS_like"/>
    <property type="match status" value="1"/>
</dbReference>
<feature type="chain" id="PRO_5005188409" description="cysteine desulfurase" evidence="7">
    <location>
        <begin position="31"/>
        <end position="498"/>
    </location>
</feature>
<dbReference type="PANTHER" id="PTHR43586:SF8">
    <property type="entry name" value="CYSTEINE DESULFURASE 1, CHLOROPLASTIC"/>
    <property type="match status" value="1"/>
</dbReference>
<evidence type="ECO:0000256" key="7">
    <source>
        <dbReference type="SAM" id="SignalP"/>
    </source>
</evidence>
<sequence length="498" mass="54027">MVSFQRLATVAMHGSLPLLCLFLLPCRSGAFLAPFSPGVRKQRALASLKSRGQLSMQIDELAKDIREDFPILKERVGGEPLIYLDSGATSHKPRQVIEALEKFYKHQNSNVHRGAHTLAARATDAYEGARDKLARFIGADREEVVFTSGATDAINLVARTWGEENLKEGDEILLTVMEHHANLVPWQILAKKTGAVLKFVTLDENECMDLELFKSLLSPQTKLASFVHVSNALACKNPVKEAIDAAHAVGAKVLVDACQSVPHLPVDVKSLDVDWLVASGHKMLGPTGIGFLYGKKELLDSMPPFRGGGEMIDRVELESSTFLPAPARFEAGTPPIAQAVGLGAAVDYLQDLGMDSVERFETEMGRHLYERLRGVDGLRVYGPDPAKCLKGRAGLAAFNHRSAHPSDLSAFLNHEGVAVRAGHHCTQPLHKILGVPGSCRASLYLYNTADEIDRFVDALKRTLPVFDGLEGGPVDLLPEEGQGGSKEGLSPELAALLD</sequence>
<dbReference type="Gene3D" id="3.90.1150.10">
    <property type="entry name" value="Aspartate Aminotransferase, domain 1"/>
    <property type="match status" value="1"/>
</dbReference>
<evidence type="ECO:0000256" key="3">
    <source>
        <dbReference type="ARBA" id="ARBA00022679"/>
    </source>
</evidence>
<evidence type="ECO:0000259" key="8">
    <source>
        <dbReference type="Pfam" id="PF00266"/>
    </source>
</evidence>
<comment type="catalytic activity">
    <reaction evidence="5">
        <text>(sulfur carrier)-H + L-cysteine = (sulfur carrier)-SH + L-alanine</text>
        <dbReference type="Rhea" id="RHEA:43892"/>
        <dbReference type="Rhea" id="RHEA-COMP:14737"/>
        <dbReference type="Rhea" id="RHEA-COMP:14739"/>
        <dbReference type="ChEBI" id="CHEBI:29917"/>
        <dbReference type="ChEBI" id="CHEBI:35235"/>
        <dbReference type="ChEBI" id="CHEBI:57972"/>
        <dbReference type="ChEBI" id="CHEBI:64428"/>
        <dbReference type="EC" id="2.8.1.7"/>
    </reaction>
</comment>
<gene>
    <name evidence="9" type="ORF">Cvel_2564</name>
</gene>
<dbReference type="GO" id="GO:0006534">
    <property type="term" value="P:cysteine metabolic process"/>
    <property type="evidence" value="ECO:0007669"/>
    <property type="project" value="InterPro"/>
</dbReference>
<reference evidence="9" key="1">
    <citation type="submission" date="2014-11" db="EMBL/GenBank/DDBJ databases">
        <authorList>
            <person name="Otto D Thomas"/>
            <person name="Naeem Raeece"/>
        </authorList>
    </citation>
    <scope>NUCLEOTIDE SEQUENCE</scope>
</reference>
<dbReference type="GO" id="GO:0030170">
    <property type="term" value="F:pyridoxal phosphate binding"/>
    <property type="evidence" value="ECO:0007669"/>
    <property type="project" value="InterPro"/>
</dbReference>
<evidence type="ECO:0000313" key="9">
    <source>
        <dbReference type="EMBL" id="CEM04669.1"/>
    </source>
</evidence>
<dbReference type="EC" id="2.8.1.7" evidence="2"/>
<keyword evidence="7" id="KW-0732">Signal</keyword>
<feature type="domain" description="Aminotransferase class V" evidence="8">
    <location>
        <begin position="82"/>
        <end position="455"/>
    </location>
</feature>
<proteinExistence type="predicted"/>
<dbReference type="NCBIfam" id="TIGR01979">
    <property type="entry name" value="sufS"/>
    <property type="match status" value="1"/>
</dbReference>
<dbReference type="PANTHER" id="PTHR43586">
    <property type="entry name" value="CYSTEINE DESULFURASE"/>
    <property type="match status" value="1"/>
</dbReference>
<dbReference type="InterPro" id="IPR015422">
    <property type="entry name" value="PyrdxlP-dep_Trfase_small"/>
</dbReference>
<dbReference type="AlphaFoldDB" id="A0A0G4EZU0"/>
<feature type="signal peptide" evidence="7">
    <location>
        <begin position="1"/>
        <end position="30"/>
    </location>
</feature>